<feature type="compositionally biased region" description="Low complexity" evidence="5">
    <location>
        <begin position="757"/>
        <end position="768"/>
    </location>
</feature>
<proteinExistence type="predicted"/>
<feature type="region of interest" description="Disordered" evidence="5">
    <location>
        <begin position="359"/>
        <end position="411"/>
    </location>
</feature>
<evidence type="ECO:0000256" key="5">
    <source>
        <dbReference type="SAM" id="MobiDB-lite"/>
    </source>
</evidence>
<dbReference type="GO" id="GO:0085020">
    <property type="term" value="P:protein K6-linked ubiquitination"/>
    <property type="evidence" value="ECO:0007669"/>
    <property type="project" value="TreeGrafter"/>
</dbReference>
<evidence type="ECO:0000256" key="3">
    <source>
        <dbReference type="PROSITE-ProRule" id="PRU00023"/>
    </source>
</evidence>
<name>A0A7S4L1I2_GUITH</name>
<feature type="region of interest" description="Disordered" evidence="5">
    <location>
        <begin position="668"/>
        <end position="802"/>
    </location>
</feature>
<feature type="repeat" description="ANK" evidence="3">
    <location>
        <begin position="872"/>
        <end position="904"/>
    </location>
</feature>
<feature type="compositionally biased region" description="Polar residues" evidence="5">
    <location>
        <begin position="691"/>
        <end position="700"/>
    </location>
</feature>
<keyword evidence="2 3" id="KW-0040">ANK repeat</keyword>
<dbReference type="SMART" id="SM00248">
    <property type="entry name" value="ANK"/>
    <property type="match status" value="2"/>
</dbReference>
<feature type="compositionally biased region" description="Polar residues" evidence="5">
    <location>
        <begin position="294"/>
        <end position="310"/>
    </location>
</feature>
<feature type="compositionally biased region" description="Basic and acidic residues" evidence="5">
    <location>
        <begin position="775"/>
        <end position="794"/>
    </location>
</feature>
<feature type="compositionally biased region" description="Basic and acidic residues" evidence="5">
    <location>
        <begin position="597"/>
        <end position="629"/>
    </location>
</feature>
<evidence type="ECO:0000256" key="1">
    <source>
        <dbReference type="ARBA" id="ARBA00022737"/>
    </source>
</evidence>
<feature type="region of interest" description="Disordered" evidence="5">
    <location>
        <begin position="1"/>
        <end position="23"/>
    </location>
</feature>
<accession>A0A7S4L1I2</accession>
<dbReference type="Pfam" id="PF12796">
    <property type="entry name" value="Ank_2"/>
    <property type="match status" value="1"/>
</dbReference>
<evidence type="ECO:0000256" key="4">
    <source>
        <dbReference type="SAM" id="Coils"/>
    </source>
</evidence>
<dbReference type="SUPFAM" id="SSF48403">
    <property type="entry name" value="Ankyrin repeat"/>
    <property type="match status" value="1"/>
</dbReference>
<evidence type="ECO:0000256" key="2">
    <source>
        <dbReference type="ARBA" id="ARBA00023043"/>
    </source>
</evidence>
<dbReference type="Gene3D" id="1.25.40.20">
    <property type="entry name" value="Ankyrin repeat-containing domain"/>
    <property type="match status" value="1"/>
</dbReference>
<gene>
    <name evidence="6" type="ORF">GTHE00462_LOCUS21535</name>
</gene>
<reference evidence="6" key="1">
    <citation type="submission" date="2021-01" db="EMBL/GenBank/DDBJ databases">
        <authorList>
            <person name="Corre E."/>
            <person name="Pelletier E."/>
            <person name="Niang G."/>
            <person name="Scheremetjew M."/>
            <person name="Finn R."/>
            <person name="Kale V."/>
            <person name="Holt S."/>
            <person name="Cochrane G."/>
            <person name="Meng A."/>
            <person name="Brown T."/>
            <person name="Cohen L."/>
        </authorList>
    </citation>
    <scope>NUCLEOTIDE SEQUENCE</scope>
    <source>
        <strain evidence="6">CCMP 2712</strain>
    </source>
</reference>
<dbReference type="InterPro" id="IPR036770">
    <property type="entry name" value="Ankyrin_rpt-contain_sf"/>
</dbReference>
<organism evidence="6">
    <name type="scientific">Guillardia theta</name>
    <name type="common">Cryptophyte</name>
    <name type="synonym">Cryptomonas phi</name>
    <dbReference type="NCBI Taxonomy" id="55529"/>
    <lineage>
        <taxon>Eukaryota</taxon>
        <taxon>Cryptophyceae</taxon>
        <taxon>Pyrenomonadales</taxon>
        <taxon>Geminigeraceae</taxon>
        <taxon>Guillardia</taxon>
    </lineage>
</organism>
<protein>
    <submittedName>
        <fullName evidence="6">Uncharacterized protein</fullName>
    </submittedName>
</protein>
<feature type="compositionally biased region" description="Basic and acidic residues" evidence="5">
    <location>
        <begin position="731"/>
        <end position="751"/>
    </location>
</feature>
<evidence type="ECO:0000313" key="6">
    <source>
        <dbReference type="EMBL" id="CAE2311280.1"/>
    </source>
</evidence>
<dbReference type="InterPro" id="IPR002110">
    <property type="entry name" value="Ankyrin_rpt"/>
</dbReference>
<dbReference type="PROSITE" id="PS50297">
    <property type="entry name" value="ANK_REP_REGION"/>
    <property type="match status" value="2"/>
</dbReference>
<dbReference type="PROSITE" id="PS50088">
    <property type="entry name" value="ANK_REPEAT"/>
    <property type="match status" value="2"/>
</dbReference>
<feature type="region of interest" description="Disordered" evidence="5">
    <location>
        <begin position="272"/>
        <end position="331"/>
    </location>
</feature>
<feature type="region of interest" description="Disordered" evidence="5">
    <location>
        <begin position="482"/>
        <end position="513"/>
    </location>
</feature>
<feature type="compositionally biased region" description="Basic and acidic residues" evidence="5">
    <location>
        <begin position="368"/>
        <end position="380"/>
    </location>
</feature>
<keyword evidence="4" id="KW-0175">Coiled coil</keyword>
<feature type="region of interest" description="Disordered" evidence="5">
    <location>
        <begin position="591"/>
        <end position="635"/>
    </location>
</feature>
<feature type="repeat" description="ANK" evidence="3">
    <location>
        <begin position="839"/>
        <end position="871"/>
    </location>
</feature>
<dbReference type="PANTHER" id="PTHR24171">
    <property type="entry name" value="ANKYRIN REPEAT DOMAIN-CONTAINING PROTEIN 39-RELATED"/>
    <property type="match status" value="1"/>
</dbReference>
<feature type="coiled-coil region" evidence="4">
    <location>
        <begin position="60"/>
        <end position="101"/>
    </location>
</feature>
<keyword evidence="1" id="KW-0677">Repeat</keyword>
<dbReference type="GO" id="GO:0004842">
    <property type="term" value="F:ubiquitin-protein transferase activity"/>
    <property type="evidence" value="ECO:0007669"/>
    <property type="project" value="TreeGrafter"/>
</dbReference>
<dbReference type="EMBL" id="HBKN01027863">
    <property type="protein sequence ID" value="CAE2311280.1"/>
    <property type="molecule type" value="Transcribed_RNA"/>
</dbReference>
<sequence>MLGEEEREELPGFTSRRSPWNGNVDFAGLEVEEDEDVDDEEVLFTTAREEDVGGMGQKQLETISKTLEDEKRRLAQMELQMQQERARKEGKQQELAIATQTKELEGMMKALMTSARDDVEKRQRWEDEWRRKFDEFRRQHHEMESALKHKHFEELKKLKESMSEEIRKMADGVGKKKGTHNAPSDAELKKIQKENVGKILLLFQKQGKERLYLSSKLAKQEELLIMSKNESLQKHLNKVQSKTDRICRQMLPSIDSRSLAATVSDYRKSSHESFSKQRAGMVSMAQTGKKWSRSNRSALSHSGRSNSLVESKTYPRFHMREQDSLPSPRIDSENVTFLTEIGSDFDQNLERTLNHFSASRSQLIPRRSSKEIESSVKVDLPKISQAPKVQDQNVVKEQQHPKQPDDSGVVTSADHEFKGWAPATITLQENMKPRWDDAVNTSSALSNLLSKGQWHPSIIAFQSEQNPKRKVSPYMSLSTKSKVRSVEGVTGRKGLGQRPQHKRDKERAASTQPVVGFQQANEAEGFKQGHSTQPLDRNFSRPRSDLGLYAEKGGNSYKSAKLETWIEEKIRNVLGENGTKESIFKRLNARNEGADESNSKTEMLEPRHTHTEETLEVQERTEAMPRPEVESVEEAEENVSNLLNRLKSSMSKAPKLEQQLEAVGIHLEEEDDRQSQENRPFTQARDIEQNIRGTEISNTGRVDRQGNYQELEASADVNDRRNQFSSLTDSSRARSRSDKRVGWDLDDRDYVPSRVPSAESYAGSEAASFPNSSRSEMDERDAAAVRPNENERNTSVHIENQNVSDDQLKDFFSKIRHNKVAEVEDLVQSGFPLDRRDAHGNTPLMVASQNGHKRLVKMILRNGADPNATNHQGNTALHFATAYGYNTLSKYLMSKGADDTLINMKGLTCYDGLG</sequence>
<dbReference type="PANTHER" id="PTHR24171:SF8">
    <property type="entry name" value="BRCA1-ASSOCIATED RING DOMAIN PROTEIN 1"/>
    <property type="match status" value="1"/>
</dbReference>
<dbReference type="AlphaFoldDB" id="A0A7S4L1I2"/>